<dbReference type="InterPro" id="IPR009241">
    <property type="entry name" value="HigB-like"/>
</dbReference>
<dbReference type="Proteomes" id="UP000533533">
    <property type="component" value="Unassembled WGS sequence"/>
</dbReference>
<dbReference type="EMBL" id="JACHVZ010000015">
    <property type="protein sequence ID" value="MBB2930830.1"/>
    <property type="molecule type" value="Genomic_DNA"/>
</dbReference>
<dbReference type="RefSeq" id="WP_110385392.1">
    <property type="nucleotide sequence ID" value="NZ_JACHVZ010000015.1"/>
</dbReference>
<protein>
    <submittedName>
        <fullName evidence="1">Phage-related protein</fullName>
    </submittedName>
</protein>
<evidence type="ECO:0000313" key="2">
    <source>
        <dbReference type="Proteomes" id="UP000533533"/>
    </source>
</evidence>
<gene>
    <name evidence="1" type="ORF">FHX59_005295</name>
</gene>
<keyword evidence="2" id="KW-1185">Reference proteome</keyword>
<organism evidence="1 2">
    <name type="scientific">Paraburkholderia silvatlantica</name>
    <dbReference type="NCBI Taxonomy" id="321895"/>
    <lineage>
        <taxon>Bacteria</taxon>
        <taxon>Pseudomonadati</taxon>
        <taxon>Pseudomonadota</taxon>
        <taxon>Betaproteobacteria</taxon>
        <taxon>Burkholderiales</taxon>
        <taxon>Burkholderiaceae</taxon>
        <taxon>Paraburkholderia</taxon>
    </lineage>
</organism>
<evidence type="ECO:0000313" key="1">
    <source>
        <dbReference type="EMBL" id="MBB2930830.1"/>
    </source>
</evidence>
<proteinExistence type="predicted"/>
<comment type="caution">
    <text evidence="1">The sequence shown here is derived from an EMBL/GenBank/DDBJ whole genome shotgun (WGS) entry which is preliminary data.</text>
</comment>
<accession>A0ABR6FTS4</accession>
<sequence length="124" mass="14384">MLRRLYKILYNFAHAKPLVFCASALADLRKFPEPMRQEAGRQLRRVQRGLDPNDWKPVNPVGRGARVIRIRDTHGAFRVIYVAHIHDAIHVLHCFQKKSGKTPFIDLSLAARRYRDALNKESEP</sequence>
<name>A0ABR6FTS4_9BURK</name>
<reference evidence="1 2" key="1">
    <citation type="submission" date="2020-08" db="EMBL/GenBank/DDBJ databases">
        <title>Genomic Encyclopedia of Type Strains, Phase IV (KMG-V): Genome sequencing to study the core and pangenomes of soil and plant-associated prokaryotes.</title>
        <authorList>
            <person name="Whitman W."/>
        </authorList>
    </citation>
    <scope>NUCLEOTIDE SEQUENCE [LARGE SCALE GENOMIC DNA]</scope>
    <source>
        <strain evidence="1 2">SRMrh-85</strain>
    </source>
</reference>
<dbReference type="Pfam" id="PF05973">
    <property type="entry name" value="Gp49"/>
    <property type="match status" value="1"/>
</dbReference>